<comment type="caution">
    <text evidence="7">The sequence shown here is derived from an EMBL/GenBank/DDBJ whole genome shotgun (WGS) entry which is preliminary data.</text>
</comment>
<evidence type="ECO:0000256" key="2">
    <source>
        <dbReference type="ARBA" id="ARBA00009199"/>
    </source>
</evidence>
<feature type="compositionally biased region" description="Polar residues" evidence="5">
    <location>
        <begin position="1"/>
        <end position="19"/>
    </location>
</feature>
<evidence type="ECO:0000256" key="1">
    <source>
        <dbReference type="ARBA" id="ARBA00001311"/>
    </source>
</evidence>
<dbReference type="Gene3D" id="3.90.1300.10">
    <property type="entry name" value="Amidase signature (AS) domain"/>
    <property type="match status" value="1"/>
</dbReference>
<accession>W9CDK8</accession>
<dbReference type="SUPFAM" id="SSF75304">
    <property type="entry name" value="Amidase signature (AS) enzymes"/>
    <property type="match status" value="1"/>
</dbReference>
<dbReference type="EC" id="3.5.1.4" evidence="3"/>
<feature type="domain" description="Amidase" evidence="6">
    <location>
        <begin position="286"/>
        <end position="750"/>
    </location>
</feature>
<sequence length="769" mass="85434">MANHRPSTSISRARLTQSLPPLPQEDEVALAPYHDDPAEDEVAEVTEGIERNQADMNEPPEYEPMHDYLASRVHRLSQMRPPEYELSSQDQTHDIPLQHQEPYRDDPFIITIDPEQPPPPSYEALYVQIQTELEILNEEIDPDIGHAEDHGNAIGELAEECGRVYGQGSERSGKGDEWVGWGLVGSEMNLEGDNLITSNHFSVSMAPATVTTAVGASWQEVAKDRQRHRDETIAAIVPTVPEITNIPLNTLLVAKQVLTADEIKITEAAVEDLVAKLAKGDLSSTEVANAFLRRAGLAQKVTNCITELLPERALSRAKYLDEYLETNGKPLGPLHGIPISVKEHMGVKDLDQNAGFVAWVGRTSPVDSHILEILLNAGAILYARTTQPQTLMHLETSNNIYGVTVNPFNTTLTCGGSSGGEGALVGFRGSCLGIGTDIGGSIRSPAANNGIYGMKPTARRLPIDGWTSTMAGAEHIVPTIGPLSTSLEGCKVFIKTLIDAKPWYKEPSLLPFPWKEEDFFRGKKLRVAILWDDGVVKPHPPITRALQQVVDKLKMNDNIEVVEWKPYKHHLAWEIIANLYFSDGGVQELDAITESGEPLRPLTEHIITQNPHVESHSIASMWNSQVQRDNYRTEYADVWNKTATSKGSNGELEGMVDVILSPAGPGSAPKLDTSKWWGYTSQWNLLDYPAIVFPVDQVDVEKDNTKEAYTPRNEQDKYNWDLWEKYGAEGYKDAPISLQLIGRRFEDEKVIQALEIIQEQTKLPFVEYI</sequence>
<protein>
    <recommendedName>
        <fullName evidence="3">amidase</fullName>
        <ecNumber evidence="3">3.5.1.4</ecNumber>
    </recommendedName>
</protein>
<evidence type="ECO:0000256" key="4">
    <source>
        <dbReference type="ARBA" id="ARBA00022801"/>
    </source>
</evidence>
<organism evidence="7 8">
    <name type="scientific">Sclerotinia borealis (strain F-4128)</name>
    <dbReference type="NCBI Taxonomy" id="1432307"/>
    <lineage>
        <taxon>Eukaryota</taxon>
        <taxon>Fungi</taxon>
        <taxon>Dikarya</taxon>
        <taxon>Ascomycota</taxon>
        <taxon>Pezizomycotina</taxon>
        <taxon>Leotiomycetes</taxon>
        <taxon>Helotiales</taxon>
        <taxon>Sclerotiniaceae</taxon>
        <taxon>Sclerotinia</taxon>
    </lineage>
</organism>
<dbReference type="HOGENOM" id="CLU_009600_9_2_1"/>
<keyword evidence="8" id="KW-1185">Reference proteome</keyword>
<dbReference type="AlphaFoldDB" id="W9CDK8"/>
<proteinExistence type="inferred from homology"/>
<evidence type="ECO:0000256" key="5">
    <source>
        <dbReference type="SAM" id="MobiDB-lite"/>
    </source>
</evidence>
<dbReference type="InterPro" id="IPR020556">
    <property type="entry name" value="Amidase_CS"/>
</dbReference>
<dbReference type="STRING" id="1432307.W9CDK8"/>
<evidence type="ECO:0000259" key="6">
    <source>
        <dbReference type="Pfam" id="PF01425"/>
    </source>
</evidence>
<gene>
    <name evidence="7" type="ORF">SBOR_4782</name>
</gene>
<dbReference type="Pfam" id="PF01425">
    <property type="entry name" value="Amidase"/>
    <property type="match status" value="1"/>
</dbReference>
<comment type="similarity">
    <text evidence="2">Belongs to the amidase family.</text>
</comment>
<dbReference type="InterPro" id="IPR036928">
    <property type="entry name" value="AS_sf"/>
</dbReference>
<dbReference type="PANTHER" id="PTHR46072">
    <property type="entry name" value="AMIDASE-RELATED-RELATED"/>
    <property type="match status" value="1"/>
</dbReference>
<dbReference type="PROSITE" id="PS00571">
    <property type="entry name" value="AMIDASES"/>
    <property type="match status" value="1"/>
</dbReference>
<dbReference type="InterPro" id="IPR023631">
    <property type="entry name" value="Amidase_dom"/>
</dbReference>
<comment type="catalytic activity">
    <reaction evidence="1">
        <text>a monocarboxylic acid amide + H2O = a monocarboxylate + NH4(+)</text>
        <dbReference type="Rhea" id="RHEA:12020"/>
        <dbReference type="ChEBI" id="CHEBI:15377"/>
        <dbReference type="ChEBI" id="CHEBI:28938"/>
        <dbReference type="ChEBI" id="CHEBI:35757"/>
        <dbReference type="ChEBI" id="CHEBI:83628"/>
        <dbReference type="EC" id="3.5.1.4"/>
    </reaction>
</comment>
<evidence type="ECO:0000256" key="3">
    <source>
        <dbReference type="ARBA" id="ARBA00012922"/>
    </source>
</evidence>
<evidence type="ECO:0000313" key="8">
    <source>
        <dbReference type="Proteomes" id="UP000019487"/>
    </source>
</evidence>
<dbReference type="EMBL" id="AYSA01000223">
    <property type="protein sequence ID" value="ESZ94822.1"/>
    <property type="molecule type" value="Genomic_DNA"/>
</dbReference>
<dbReference type="OrthoDB" id="6428749at2759"/>
<name>W9CDK8_SCLBF</name>
<keyword evidence="4" id="KW-0378">Hydrolase</keyword>
<dbReference type="Proteomes" id="UP000019487">
    <property type="component" value="Unassembled WGS sequence"/>
</dbReference>
<feature type="region of interest" description="Disordered" evidence="5">
    <location>
        <begin position="1"/>
        <end position="38"/>
    </location>
</feature>
<dbReference type="GO" id="GO:0004040">
    <property type="term" value="F:amidase activity"/>
    <property type="evidence" value="ECO:0007669"/>
    <property type="project" value="UniProtKB-EC"/>
</dbReference>
<evidence type="ECO:0000313" key="7">
    <source>
        <dbReference type="EMBL" id="ESZ94822.1"/>
    </source>
</evidence>
<dbReference type="PANTHER" id="PTHR46072:SF4">
    <property type="entry name" value="AMIDASE C550.07-RELATED"/>
    <property type="match status" value="1"/>
</dbReference>
<reference evidence="7 8" key="1">
    <citation type="journal article" date="2014" name="Genome Announc.">
        <title>Draft genome sequence of Sclerotinia borealis, a psychrophilic plant pathogenic fungus.</title>
        <authorList>
            <person name="Mardanov A.V."/>
            <person name="Beletsky A.V."/>
            <person name="Kadnikov V.V."/>
            <person name="Ignatov A.N."/>
            <person name="Ravin N.V."/>
        </authorList>
    </citation>
    <scope>NUCLEOTIDE SEQUENCE [LARGE SCALE GENOMIC DNA]</scope>
    <source>
        <strain evidence="8">F-4157</strain>
    </source>
</reference>